<accession>A0A2S0VTG0</accession>
<keyword evidence="2" id="KW-0472">Membrane</keyword>
<evidence type="ECO:0000256" key="2">
    <source>
        <dbReference type="SAM" id="Phobius"/>
    </source>
</evidence>
<evidence type="ECO:0000256" key="1">
    <source>
        <dbReference type="SAM" id="MobiDB-lite"/>
    </source>
</evidence>
<evidence type="ECO:0000313" key="3">
    <source>
        <dbReference type="EMBL" id="AWB67506.1"/>
    </source>
</evidence>
<organism evidence="3 4">
    <name type="scientific">Saccharobesus litoralis</name>
    <dbReference type="NCBI Taxonomy" id="2172099"/>
    <lineage>
        <taxon>Bacteria</taxon>
        <taxon>Pseudomonadati</taxon>
        <taxon>Pseudomonadota</taxon>
        <taxon>Gammaproteobacteria</taxon>
        <taxon>Alteromonadales</taxon>
        <taxon>Alteromonadaceae</taxon>
        <taxon>Saccharobesus</taxon>
    </lineage>
</organism>
<sequence>MPIARFFSSTAEARTKLASLFRENLYLHVRIKGQLNHMRNRNEIKTIQASPEICQVVADGQRLITYIARNGNKQLDPIVTQNVIDAKYKIVNDEWTMEDEQAFLINYDKLAKAVYPVTVESIYAVIPADNRKNRPLTKAERAVAWYRRYTMVALFFLLLIQVFFLFGEGLNTNLTRFFSERQTLLEQSRTQPENDKLLEEIKLLDQKIDANYNLLLMWNRVWSFGGTLSVDVPKYSQKKFEIEEKALQRKLEQSHLALDPREFDHFELAHSLYEARLIFFGNLLSAEAVLKVLQVYILPLLYGLLGAFIFVLRSLLKEVRDITYTYDCEIRYRLRLTLGALGGMIIGWFLKPEEIHMADSVSSMALAFLMGYNVDILFSIMDKLVNNIKQAVEKPEANSDKTKPEPAPSTASAKT</sequence>
<feature type="region of interest" description="Disordered" evidence="1">
    <location>
        <begin position="394"/>
        <end position="415"/>
    </location>
</feature>
<feature type="compositionally biased region" description="Basic and acidic residues" evidence="1">
    <location>
        <begin position="394"/>
        <end position="404"/>
    </location>
</feature>
<keyword evidence="2" id="KW-0812">Transmembrane</keyword>
<name>A0A2S0VTG0_9ALTE</name>
<feature type="transmembrane region" description="Helical" evidence="2">
    <location>
        <begin position="362"/>
        <end position="380"/>
    </location>
</feature>
<protein>
    <submittedName>
        <fullName evidence="3">Uncharacterized protein</fullName>
    </submittedName>
</protein>
<feature type="transmembrane region" description="Helical" evidence="2">
    <location>
        <begin position="293"/>
        <end position="312"/>
    </location>
</feature>
<dbReference type="Proteomes" id="UP000244441">
    <property type="component" value="Chromosome"/>
</dbReference>
<dbReference type="EMBL" id="CP026604">
    <property type="protein sequence ID" value="AWB67506.1"/>
    <property type="molecule type" value="Genomic_DNA"/>
</dbReference>
<feature type="transmembrane region" description="Helical" evidence="2">
    <location>
        <begin position="332"/>
        <end position="350"/>
    </location>
</feature>
<proteinExistence type="predicted"/>
<feature type="transmembrane region" description="Helical" evidence="2">
    <location>
        <begin position="149"/>
        <end position="167"/>
    </location>
</feature>
<gene>
    <name evidence="3" type="ORF">C2869_14125</name>
</gene>
<keyword evidence="4" id="KW-1185">Reference proteome</keyword>
<evidence type="ECO:0000313" key="4">
    <source>
        <dbReference type="Proteomes" id="UP000244441"/>
    </source>
</evidence>
<dbReference type="KEGG" id="cate:C2869_14125"/>
<keyword evidence="2" id="KW-1133">Transmembrane helix</keyword>
<dbReference type="AlphaFoldDB" id="A0A2S0VTG0"/>
<reference evidence="3 4" key="1">
    <citation type="submission" date="2018-01" db="EMBL/GenBank/DDBJ databases">
        <title>Genome sequence of a Cantenovulum-like bacteria.</title>
        <authorList>
            <person name="Tan W.R."/>
            <person name="Lau N.-S."/>
            <person name="Go F."/>
            <person name="Amirul A.-A.A."/>
        </authorList>
    </citation>
    <scope>NUCLEOTIDE SEQUENCE [LARGE SCALE GENOMIC DNA]</scope>
    <source>
        <strain evidence="3 4">CCB-QB4</strain>
    </source>
</reference>